<dbReference type="STRING" id="400682.A0A1X7TKS9"/>
<dbReference type="Pfam" id="PF22534">
    <property type="entry name" value="RFC_C"/>
    <property type="match status" value="1"/>
</dbReference>
<dbReference type="PANTHER" id="PTHR11669:SF1">
    <property type="entry name" value="REPLICATION FACTOR C SUBUNIT 3"/>
    <property type="match status" value="1"/>
</dbReference>
<evidence type="ECO:0000256" key="4">
    <source>
        <dbReference type="ARBA" id="ARBA00070184"/>
    </source>
</evidence>
<dbReference type="FunFam" id="1.20.272.10:FF:000002">
    <property type="entry name" value="Replication factor C subunit 3"/>
    <property type="match status" value="1"/>
</dbReference>
<evidence type="ECO:0000256" key="2">
    <source>
        <dbReference type="ARBA" id="ARBA00058626"/>
    </source>
</evidence>
<sequence>MGLLKEVAQSHSLDTSHKDFKVVVLTEADRLTKDAQHALRRTMELYTGTCRLILVCNSTSKLIPAVKSRCLAVRVPAPTIDEICSVLQYVCHKESLTIPDTLAKRIAEKSERNLRKAILLCEACRVQQYPFNDDQVVPDCEWEVFLRETAAMIITEQSPKRYTCNTKAILIKLIKMYLFLRLLEVRGRYYELLTHCIPPDIIFKRILNELVANCDGTLKAEVTELAAQYQAQSQLGSKAIFHLEAFTAKFMRIYKQFLEEGLESMGF</sequence>
<dbReference type="OrthoDB" id="761538at2759"/>
<evidence type="ECO:0000256" key="5">
    <source>
        <dbReference type="ARBA" id="ARBA00076818"/>
    </source>
</evidence>
<comment type="function">
    <text evidence="2">Subunit of the replication factor C (RFC) complex which acts during elongation of primed DNA templates by DNA polymerases delta and epsilon, and is necessary for ATP-dependent loading of proliferating cell nuclear antigen (PCNA) onto primed DNA.</text>
</comment>
<evidence type="ECO:0000256" key="6">
    <source>
        <dbReference type="ARBA" id="ARBA00079394"/>
    </source>
</evidence>
<dbReference type="Gene3D" id="3.40.50.300">
    <property type="entry name" value="P-loop containing nucleotide triphosphate hydrolases"/>
    <property type="match status" value="1"/>
</dbReference>
<dbReference type="GO" id="GO:0005663">
    <property type="term" value="C:DNA replication factor C complex"/>
    <property type="evidence" value="ECO:0007669"/>
    <property type="project" value="TreeGrafter"/>
</dbReference>
<dbReference type="GO" id="GO:0006261">
    <property type="term" value="P:DNA-templated DNA replication"/>
    <property type="evidence" value="ECO:0007669"/>
    <property type="project" value="TreeGrafter"/>
</dbReference>
<dbReference type="GO" id="GO:0005634">
    <property type="term" value="C:nucleus"/>
    <property type="evidence" value="ECO:0007669"/>
    <property type="project" value="TreeGrafter"/>
</dbReference>
<dbReference type="PANTHER" id="PTHR11669">
    <property type="entry name" value="REPLICATION FACTOR C / DNA POLYMERASE III GAMMA-TAU SUBUNIT"/>
    <property type="match status" value="1"/>
</dbReference>
<dbReference type="GO" id="GO:0003677">
    <property type="term" value="F:DNA binding"/>
    <property type="evidence" value="ECO:0007669"/>
    <property type="project" value="InterPro"/>
</dbReference>
<dbReference type="InterPro" id="IPR008921">
    <property type="entry name" value="DNA_pol3_clamp-load_cplx_C"/>
</dbReference>
<reference evidence="8" key="1">
    <citation type="submission" date="2017-05" db="UniProtKB">
        <authorList>
            <consortium name="EnsemblMetazoa"/>
        </authorList>
    </citation>
    <scope>IDENTIFICATION</scope>
</reference>
<dbReference type="SUPFAM" id="SSF48019">
    <property type="entry name" value="post-AAA+ oligomerization domain-like"/>
    <property type="match status" value="1"/>
</dbReference>
<dbReference type="GO" id="GO:0003689">
    <property type="term" value="F:DNA clamp loader activity"/>
    <property type="evidence" value="ECO:0007669"/>
    <property type="project" value="TreeGrafter"/>
</dbReference>
<accession>A0A1X7TKS9</accession>
<protein>
    <recommendedName>
        <fullName evidence="4">Replication factor C subunit 3</fullName>
    </recommendedName>
    <alternativeName>
        <fullName evidence="6">Activator 1 38 kDa subunit</fullName>
    </alternativeName>
    <alternativeName>
        <fullName evidence="7">Activator 1 subunit 3</fullName>
    </alternativeName>
    <alternativeName>
        <fullName evidence="5">Replication factor C 38 kDa subunit</fullName>
    </alternativeName>
</protein>
<dbReference type="InterPro" id="IPR027417">
    <property type="entry name" value="P-loop_NTPase"/>
</dbReference>
<dbReference type="Gene3D" id="1.10.8.60">
    <property type="match status" value="1"/>
</dbReference>
<dbReference type="InterPro" id="IPR050238">
    <property type="entry name" value="DNA_Rep/Repair_Clamp_Loader"/>
</dbReference>
<dbReference type="eggNOG" id="KOG2035">
    <property type="taxonomic scope" value="Eukaryota"/>
</dbReference>
<dbReference type="Pfam" id="PF21960">
    <property type="entry name" value="RCF1-5-like_lid"/>
    <property type="match status" value="1"/>
</dbReference>
<dbReference type="FunFam" id="1.10.8.60:FF:000030">
    <property type="entry name" value="replication factor C subunit 3"/>
    <property type="match status" value="1"/>
</dbReference>
<dbReference type="InParanoid" id="A0A1X7TKS9"/>
<evidence type="ECO:0000313" key="8">
    <source>
        <dbReference type="EnsemblMetazoa" id="Aqu2.1.15231_001"/>
    </source>
</evidence>
<evidence type="ECO:0000256" key="3">
    <source>
        <dbReference type="ARBA" id="ARBA00062267"/>
    </source>
</evidence>
<dbReference type="AlphaFoldDB" id="A0A1X7TKS9"/>
<dbReference type="SUPFAM" id="SSF52540">
    <property type="entry name" value="P-loop containing nucleoside triphosphate hydrolases"/>
    <property type="match status" value="1"/>
</dbReference>
<organism evidence="8">
    <name type="scientific">Amphimedon queenslandica</name>
    <name type="common">Sponge</name>
    <dbReference type="NCBI Taxonomy" id="400682"/>
    <lineage>
        <taxon>Eukaryota</taxon>
        <taxon>Metazoa</taxon>
        <taxon>Porifera</taxon>
        <taxon>Demospongiae</taxon>
        <taxon>Heteroscleromorpha</taxon>
        <taxon>Haplosclerida</taxon>
        <taxon>Niphatidae</taxon>
        <taxon>Amphimedon</taxon>
    </lineage>
</organism>
<evidence type="ECO:0000256" key="7">
    <source>
        <dbReference type="ARBA" id="ARBA00080379"/>
    </source>
</evidence>
<dbReference type="Pfam" id="PF13177">
    <property type="entry name" value="DNA_pol3_delta2"/>
    <property type="match status" value="1"/>
</dbReference>
<dbReference type="GO" id="GO:0006281">
    <property type="term" value="P:DNA repair"/>
    <property type="evidence" value="ECO:0007669"/>
    <property type="project" value="TreeGrafter"/>
</dbReference>
<name>A0A1X7TKS9_AMPQE</name>
<comment type="subunit">
    <text evidence="3">Subunit of the RFC complex, an heteropentameric complex consisting of a large subunit RFC1 and four small subunits RFC2, RFC3, RFC4 and RFC5; the RFC complex interacts with PCNA. Forms an heterotetrameric complex with RFC2, RFC4 and RFC5; this complex has ATPase activity but is not stimulated by PCNA. The heterotetramer of subunits RFC2, RFC3, RFC4 and RFC5 interacts with RAD17. Interacts with CNTD1; this interaction facilitates crossover formation.</text>
</comment>
<evidence type="ECO:0000256" key="1">
    <source>
        <dbReference type="ARBA" id="ARBA00022705"/>
    </source>
</evidence>
<keyword evidence="1" id="KW-0235">DNA replication</keyword>
<dbReference type="FunCoup" id="A0A1X7TKS9">
    <property type="interactions" value="388"/>
</dbReference>
<dbReference type="Gene3D" id="1.20.272.10">
    <property type="match status" value="1"/>
</dbReference>
<proteinExistence type="predicted"/>
<dbReference type="EnsemblMetazoa" id="Aqu2.1.15231_001">
    <property type="protein sequence ID" value="Aqu2.1.15231_001"/>
    <property type="gene ID" value="Aqu2.1.15231"/>
</dbReference>